<evidence type="ECO:0000313" key="2">
    <source>
        <dbReference type="Proteomes" id="UP000318034"/>
    </source>
</evidence>
<organism evidence="1 2">
    <name type="scientific">Corynebacterium phage Lederberg</name>
    <dbReference type="NCBI Taxonomy" id="2588502"/>
    <lineage>
        <taxon>Viruses</taxon>
        <taxon>Duplodnaviria</taxon>
        <taxon>Heunggongvirae</taxon>
        <taxon>Uroviricota</taxon>
        <taxon>Caudoviricetes</taxon>
        <taxon>Samwavirus</taxon>
        <taxon>Samwavirus samW</taxon>
    </lineage>
</organism>
<dbReference type="Proteomes" id="UP000318034">
    <property type="component" value="Segment"/>
</dbReference>
<name>A0A4Y6EMX8_9CAUD</name>
<dbReference type="GeneID" id="55619424"/>
<dbReference type="KEGG" id="vg:55619424"/>
<proteinExistence type="predicted"/>
<protein>
    <submittedName>
        <fullName evidence="1">Minor tail protein</fullName>
    </submittedName>
</protein>
<gene>
    <name evidence="1" type="primary">16</name>
    <name evidence="1" type="ORF">SEA_LEDERBERG_16</name>
</gene>
<dbReference type="EMBL" id="MK977712">
    <property type="protein sequence ID" value="QDF20063.1"/>
    <property type="molecule type" value="Genomic_DNA"/>
</dbReference>
<evidence type="ECO:0000313" key="1">
    <source>
        <dbReference type="EMBL" id="QDF20063.1"/>
    </source>
</evidence>
<sequence>MQRKPISILVRGVDGSEWILSGPGRGNRGVVLAPEADGLIDPPVSTIWKSSATQIGSTYQAARYAARDLQLKLWIWDDDRWDWQVTDSLWRRAWSYERDSELIVRSDSGERRLRCRLSQTPEVKLGQEGGHAGGHTEMALSLRAGNPMWIQEDTTDVWRFDGINYTGFVTVTNPTDTQAWVKYVSVGPASLILPDHSFEDREGWPGYEHRARRIVMPHQNAHQNLLIDTDPMTEQVVSSDGSQFWARMNGQAFVYPVPPWTPPTEIPVAVNPLPWLPNLWAQLGIPFDIPVDALVAIAEKMTERLAPLGPDTVLSWTPERLAQEIDAAIRAVLPGFVGDWVDALQAALSIPTLGQLIAEAWGSVANMAGSGVQVRVPMQWTRPYGMEL</sequence>
<reference evidence="1 2" key="1">
    <citation type="submission" date="2019-05" db="EMBL/GenBank/DDBJ databases">
        <authorList>
            <person name="Barnett H.B."/>
            <person name="Osborne K.M."/>
            <person name="Payne T.B."/>
            <person name="Perkins K.J."/>
            <person name="Peterson R.D."/>
            <person name="Phillips K.J."/>
            <person name="Phillips C.N."/>
            <person name="Phillips K.A."/>
            <person name="Pike K.M."/>
            <person name="Plymon L.H."/>
            <person name="Price J.M."/>
            <person name="Ray R.S."/>
            <person name="Reed A.E."/>
            <person name="Reid L.E."/>
            <person name="Roden C.D."/>
            <person name="Rotenberry R.S."/>
            <person name="Schlangen A.M."/>
            <person name="Scott D.L."/>
            <person name="Self M.C."/>
            <person name="Shoop J.R."/>
            <person name="Spears C.S."/>
            <person name="Stanford E."/>
            <person name="Stevens R.E."/>
            <person name="Stewart K.H."/>
            <person name="Thompson M.A."/>
            <person name="Thrasher C.N."/>
            <person name="Turner D.T."/>
            <person name="Walker V.L."/>
            <person name="Wallace W.L."/>
            <person name="Whitlock K.R."/>
            <person name="Wilson E.R."/>
            <person name="Wood C.J."/>
            <person name="Woodard B.N."/>
            <person name="Monti D.L."/>
            <person name="Garlena R.A."/>
            <person name="Russell D.A."/>
            <person name="Pope W.H."/>
            <person name="Jacobs-Sera D."/>
            <person name="Hatfull G.F."/>
        </authorList>
    </citation>
    <scope>NUCLEOTIDE SEQUENCE [LARGE SCALE GENOMIC DNA]</scope>
</reference>
<dbReference type="RefSeq" id="YP_009848995.1">
    <property type="nucleotide sequence ID" value="NC_048790.1"/>
</dbReference>
<accession>A0A4Y6EMX8</accession>